<keyword evidence="1" id="KW-0812">Transmembrane</keyword>
<dbReference type="RefSeq" id="WP_251839734.1">
    <property type="nucleotide sequence ID" value="NZ_JACSPO010000004.1"/>
</dbReference>
<feature type="transmembrane region" description="Helical" evidence="1">
    <location>
        <begin position="177"/>
        <end position="198"/>
    </location>
</feature>
<sequence length="277" mass="27514">MSAIAAASAPAGGLRRAWAAESLKREARGVRPAVAGAVVLGLLVAVLVTGLAAVTGGTVPSEGAGLPYTVGGFGEPAGASAVARFLAPQVAVLAVFLITPSVGRDLRSRVAQVQLSTGLAPRQLVLAAWLHATRRWAALAGAATAGTVTGTAVILVARGRGLGGWLHAETVLLVGSVLAGAVVLGALVLAVSLVLVLATGSPMAAAALVLGWSVLVEPVLLVVATEPRLLPGTHLKALAWSSQHVDGGWVLTVLGALAVTAACLAVAPPALRARVCR</sequence>
<reference evidence="2 3" key="1">
    <citation type="submission" date="2020-08" db="EMBL/GenBank/DDBJ databases">
        <title>A Genomic Blueprint of the Chicken Gut Microbiome.</title>
        <authorList>
            <person name="Gilroy R."/>
            <person name="Ravi A."/>
            <person name="Getino M."/>
            <person name="Pursley I."/>
            <person name="Horton D.L."/>
            <person name="Alikhan N.-F."/>
            <person name="Baker D."/>
            <person name="Gharbi K."/>
            <person name="Hall N."/>
            <person name="Watson M."/>
            <person name="Adriaenssens E.M."/>
            <person name="Foster-Nyarko E."/>
            <person name="Jarju S."/>
            <person name="Secka A."/>
            <person name="Antonio M."/>
            <person name="Oren A."/>
            <person name="Chaudhuri R."/>
            <person name="La Ragione R.M."/>
            <person name="Hildebrand F."/>
            <person name="Pallen M.J."/>
        </authorList>
    </citation>
    <scope>NUCLEOTIDE SEQUENCE [LARGE SCALE GENOMIC DNA]</scope>
    <source>
        <strain evidence="2 3">Sa1BUA1</strain>
    </source>
</reference>
<accession>A0ABR8Z2T3</accession>
<keyword evidence="1" id="KW-1133">Transmembrane helix</keyword>
<evidence type="ECO:0008006" key="4">
    <source>
        <dbReference type="Google" id="ProtNLM"/>
    </source>
</evidence>
<dbReference type="Proteomes" id="UP000661894">
    <property type="component" value="Unassembled WGS sequence"/>
</dbReference>
<organism evidence="2 3">
    <name type="scientific">Oceanitalea stevensii</name>
    <dbReference type="NCBI Taxonomy" id="2763072"/>
    <lineage>
        <taxon>Bacteria</taxon>
        <taxon>Bacillati</taxon>
        <taxon>Actinomycetota</taxon>
        <taxon>Actinomycetes</taxon>
        <taxon>Micrococcales</taxon>
        <taxon>Bogoriellaceae</taxon>
        <taxon>Georgenia</taxon>
    </lineage>
</organism>
<comment type="caution">
    <text evidence="2">The sequence shown here is derived from an EMBL/GenBank/DDBJ whole genome shotgun (WGS) entry which is preliminary data.</text>
</comment>
<evidence type="ECO:0000256" key="1">
    <source>
        <dbReference type="SAM" id="Phobius"/>
    </source>
</evidence>
<keyword evidence="1" id="KW-0472">Membrane</keyword>
<protein>
    <recommendedName>
        <fullName evidence="4">ABC transporter permease</fullName>
    </recommendedName>
</protein>
<evidence type="ECO:0000313" key="3">
    <source>
        <dbReference type="Proteomes" id="UP000661894"/>
    </source>
</evidence>
<keyword evidence="3" id="KW-1185">Reference proteome</keyword>
<feature type="transmembrane region" description="Helical" evidence="1">
    <location>
        <begin position="35"/>
        <end position="54"/>
    </location>
</feature>
<proteinExistence type="predicted"/>
<gene>
    <name evidence="2" type="ORF">H9624_09865</name>
</gene>
<feature type="transmembrane region" description="Helical" evidence="1">
    <location>
        <begin position="249"/>
        <end position="271"/>
    </location>
</feature>
<name>A0ABR8Z2T3_9MICO</name>
<dbReference type="EMBL" id="JACSPO010000004">
    <property type="protein sequence ID" value="MBD8062630.1"/>
    <property type="molecule type" value="Genomic_DNA"/>
</dbReference>
<feature type="transmembrane region" description="Helical" evidence="1">
    <location>
        <begin position="136"/>
        <end position="157"/>
    </location>
</feature>
<feature type="transmembrane region" description="Helical" evidence="1">
    <location>
        <begin position="205"/>
        <end position="224"/>
    </location>
</feature>
<evidence type="ECO:0000313" key="2">
    <source>
        <dbReference type="EMBL" id="MBD8062630.1"/>
    </source>
</evidence>